<reference evidence="2 3" key="1">
    <citation type="journal article" date="2019" name="Emerg. Microbes Infect.">
        <title>Comprehensive subspecies identification of 175 nontuberculous mycobacteria species based on 7547 genomic profiles.</title>
        <authorList>
            <person name="Matsumoto Y."/>
            <person name="Kinjo T."/>
            <person name="Motooka D."/>
            <person name="Nabeya D."/>
            <person name="Jung N."/>
            <person name="Uechi K."/>
            <person name="Horii T."/>
            <person name="Iida T."/>
            <person name="Fujita J."/>
            <person name="Nakamura S."/>
        </authorList>
    </citation>
    <scope>NUCLEOTIDE SEQUENCE [LARGE SCALE GENOMIC DNA]</scope>
    <source>
        <strain evidence="2 3">JCM 17899</strain>
    </source>
</reference>
<accession>A0A7I7QRC7</accession>
<dbReference type="KEGG" id="msei:MSEDJ_30450"/>
<evidence type="ECO:0000256" key="1">
    <source>
        <dbReference type="ARBA" id="ARBA00010552"/>
    </source>
</evidence>
<organism evidence="2 3">
    <name type="scientific">Mycolicibacterium sediminis</name>
    <dbReference type="NCBI Taxonomy" id="1286180"/>
    <lineage>
        <taxon>Bacteria</taxon>
        <taxon>Bacillati</taxon>
        <taxon>Actinomycetota</taxon>
        <taxon>Actinomycetes</taxon>
        <taxon>Mycobacteriales</taxon>
        <taxon>Mycobacteriaceae</taxon>
        <taxon>Mycolicibacterium</taxon>
    </lineage>
</organism>
<evidence type="ECO:0000313" key="2">
    <source>
        <dbReference type="EMBL" id="BBY28949.1"/>
    </source>
</evidence>
<dbReference type="CDD" id="cd00448">
    <property type="entry name" value="YjgF_YER057c_UK114_family"/>
    <property type="match status" value="1"/>
</dbReference>
<gene>
    <name evidence="2" type="ORF">MSEDJ_30450</name>
</gene>
<dbReference type="Gene3D" id="3.30.1330.40">
    <property type="entry name" value="RutC-like"/>
    <property type="match status" value="1"/>
</dbReference>
<dbReference type="PANTHER" id="PTHR11803:SF58">
    <property type="entry name" value="PROTEIN HMF1-RELATED"/>
    <property type="match status" value="1"/>
</dbReference>
<sequence length="127" mass="13824">MTAREPIRTSDAPPPAGSYSQAIRHQGLVWLAGQTPRTSDGARLNDSSFEVQARQALQNTEAVAVAAGTSLQHAVSVTVYLRDPEDRTEFDDLWRDFVTVPYPARAIVQSDLPGFDIEISAVCAIPE</sequence>
<dbReference type="PANTHER" id="PTHR11803">
    <property type="entry name" value="2-IMINOBUTANOATE/2-IMINOPROPANOATE DEAMINASE RIDA"/>
    <property type="match status" value="1"/>
</dbReference>
<dbReference type="SUPFAM" id="SSF55298">
    <property type="entry name" value="YjgF-like"/>
    <property type="match status" value="1"/>
</dbReference>
<comment type="similarity">
    <text evidence="1">Belongs to the RutC family.</text>
</comment>
<keyword evidence="3" id="KW-1185">Reference proteome</keyword>
<dbReference type="GO" id="GO:0005829">
    <property type="term" value="C:cytosol"/>
    <property type="evidence" value="ECO:0007669"/>
    <property type="project" value="TreeGrafter"/>
</dbReference>
<evidence type="ECO:0000313" key="3">
    <source>
        <dbReference type="Proteomes" id="UP000467193"/>
    </source>
</evidence>
<protein>
    <submittedName>
        <fullName evidence="2">Enamine deaminase RidA</fullName>
    </submittedName>
</protein>
<dbReference type="AlphaFoldDB" id="A0A7I7QRC7"/>
<dbReference type="RefSeq" id="WP_197748271.1">
    <property type="nucleotide sequence ID" value="NZ_AP022588.1"/>
</dbReference>
<dbReference type="Proteomes" id="UP000467193">
    <property type="component" value="Chromosome"/>
</dbReference>
<dbReference type="InterPro" id="IPR035959">
    <property type="entry name" value="RutC-like_sf"/>
</dbReference>
<proteinExistence type="inferred from homology"/>
<dbReference type="Pfam" id="PF01042">
    <property type="entry name" value="Ribonuc_L-PSP"/>
    <property type="match status" value="1"/>
</dbReference>
<dbReference type="GO" id="GO:0019239">
    <property type="term" value="F:deaminase activity"/>
    <property type="evidence" value="ECO:0007669"/>
    <property type="project" value="TreeGrafter"/>
</dbReference>
<name>A0A7I7QRC7_9MYCO</name>
<dbReference type="InterPro" id="IPR006175">
    <property type="entry name" value="YjgF/YER057c/UK114"/>
</dbReference>
<dbReference type="EMBL" id="AP022588">
    <property type="protein sequence ID" value="BBY28949.1"/>
    <property type="molecule type" value="Genomic_DNA"/>
</dbReference>